<feature type="transmembrane region" description="Helical" evidence="1">
    <location>
        <begin position="9"/>
        <end position="26"/>
    </location>
</feature>
<evidence type="ECO:0000313" key="2">
    <source>
        <dbReference type="EMBL" id="AJE32144.1"/>
    </source>
</evidence>
<dbReference type="AlphaFoldDB" id="A0A0B5D8N9"/>
<dbReference type="HOGENOM" id="CLU_2034139_0_0_11"/>
<keyword evidence="1" id="KW-1133">Transmembrane helix</keyword>
<reference evidence="2 3" key="1">
    <citation type="submission" date="2013-04" db="EMBL/GenBank/DDBJ databases">
        <title>Complete genome sequence of Corynebacterium humireducens DSM 45392(T), isolated from a wastewater-fed microbial fuel cell.</title>
        <authorList>
            <person name="Ruckert C."/>
            <person name="Albersmeier A."/>
            <person name="Kalinowski J."/>
        </authorList>
    </citation>
    <scope>NUCLEOTIDE SEQUENCE [LARGE SCALE GENOMIC DNA]</scope>
    <source>
        <strain evidence="3">MFC-5</strain>
    </source>
</reference>
<feature type="transmembrane region" description="Helical" evidence="1">
    <location>
        <begin position="41"/>
        <end position="61"/>
    </location>
</feature>
<evidence type="ECO:0000256" key="1">
    <source>
        <dbReference type="SAM" id="Phobius"/>
    </source>
</evidence>
<dbReference type="STRING" id="1223515.B842_01440"/>
<evidence type="ECO:0000313" key="3">
    <source>
        <dbReference type="Proteomes" id="UP000031524"/>
    </source>
</evidence>
<keyword evidence="1" id="KW-0472">Membrane</keyword>
<dbReference type="Proteomes" id="UP000031524">
    <property type="component" value="Chromosome"/>
</dbReference>
<sequence>MTWRDTGKWVLHLAPLIWWGGLASYVRVRSATPGNPPVGDLAATVPFMAIGLVALAAIVWLRKSDLKLLTTVFVAMATITLAVFVTDWDGWSFYLPVGLSAVVLQYLVYRPYLGGTRKRQQ</sequence>
<organism evidence="2 3">
    <name type="scientific">Corynebacterium humireducens NBRC 106098 = DSM 45392</name>
    <dbReference type="NCBI Taxonomy" id="1223515"/>
    <lineage>
        <taxon>Bacteria</taxon>
        <taxon>Bacillati</taxon>
        <taxon>Actinomycetota</taxon>
        <taxon>Actinomycetes</taxon>
        <taxon>Mycobacteriales</taxon>
        <taxon>Corynebacteriaceae</taxon>
        <taxon>Corynebacterium</taxon>
    </lineage>
</organism>
<dbReference type="EMBL" id="CP005286">
    <property type="protein sequence ID" value="AJE32144.1"/>
    <property type="molecule type" value="Genomic_DNA"/>
</dbReference>
<dbReference type="KEGG" id="chm:B842_01440"/>
<feature type="transmembrane region" description="Helical" evidence="1">
    <location>
        <begin position="91"/>
        <end position="109"/>
    </location>
</feature>
<name>A0A0B5D8N9_9CORY</name>
<keyword evidence="1" id="KW-0812">Transmembrane</keyword>
<gene>
    <name evidence="2" type="ORF">B842_01440</name>
</gene>
<protein>
    <submittedName>
        <fullName evidence="2">Uncharacterized protein</fullName>
    </submittedName>
</protein>
<keyword evidence="3" id="KW-1185">Reference proteome</keyword>
<proteinExistence type="predicted"/>
<feature type="transmembrane region" description="Helical" evidence="1">
    <location>
        <begin position="68"/>
        <end position="85"/>
    </location>
</feature>
<accession>A0A0B5D8N9</accession>